<proteinExistence type="predicted"/>
<comment type="caution">
    <text evidence="2">The sequence shown here is derived from an EMBL/GenBank/DDBJ whole genome shotgun (WGS) entry which is preliminary data.</text>
</comment>
<sequence>QKVLILAVCSLALVAADVSHLFGNDHDHHHHHHEEHPGYNYDPPQIPFELPTPASVYLPAKVEVAPKPVYLPPVQPKPAYLPPAPPKPVYLPPAPVVEEVASLPIEQPQVNYLPPAPVAPVLPTYKIPIPSYAEPLEPVNTYLPPQEVVEPHSEDGYHYNVPSKPFFY</sequence>
<organism evidence="2 3">
    <name type="scientific">Drosophila rubida</name>
    <dbReference type="NCBI Taxonomy" id="30044"/>
    <lineage>
        <taxon>Eukaryota</taxon>
        <taxon>Metazoa</taxon>
        <taxon>Ecdysozoa</taxon>
        <taxon>Arthropoda</taxon>
        <taxon>Hexapoda</taxon>
        <taxon>Insecta</taxon>
        <taxon>Pterygota</taxon>
        <taxon>Neoptera</taxon>
        <taxon>Endopterygota</taxon>
        <taxon>Diptera</taxon>
        <taxon>Brachycera</taxon>
        <taxon>Muscomorpha</taxon>
        <taxon>Ephydroidea</taxon>
        <taxon>Drosophilidae</taxon>
        <taxon>Drosophila</taxon>
    </lineage>
</organism>
<evidence type="ECO:0008006" key="4">
    <source>
        <dbReference type="Google" id="ProtNLM"/>
    </source>
</evidence>
<feature type="non-terminal residue" evidence="2">
    <location>
        <position position="1"/>
    </location>
</feature>
<evidence type="ECO:0000313" key="2">
    <source>
        <dbReference type="EMBL" id="KAH8365424.1"/>
    </source>
</evidence>
<protein>
    <recommendedName>
        <fullName evidence="4">Proline-rich extensin-like protein EPR1</fullName>
    </recommendedName>
</protein>
<dbReference type="AlphaFoldDB" id="A0AAD4JX91"/>
<dbReference type="Proteomes" id="UP001200034">
    <property type="component" value="Unassembled WGS sequence"/>
</dbReference>
<evidence type="ECO:0000313" key="3">
    <source>
        <dbReference type="Proteomes" id="UP001200034"/>
    </source>
</evidence>
<feature type="signal peptide" evidence="1">
    <location>
        <begin position="1"/>
        <end position="16"/>
    </location>
</feature>
<gene>
    <name evidence="2" type="ORF">KR093_000645</name>
</gene>
<reference evidence="2" key="1">
    <citation type="journal article" date="2021" name="Mol. Ecol. Resour.">
        <title>Phylogenomic analyses of the genus Drosophila reveals genomic signals of climate adaptation.</title>
        <authorList>
            <person name="Li F."/>
            <person name="Rane R.V."/>
            <person name="Luria V."/>
            <person name="Xiong Z."/>
            <person name="Chen J."/>
            <person name="Li Z."/>
            <person name="Catullo R.A."/>
            <person name="Griffin P.C."/>
            <person name="Schiffer M."/>
            <person name="Pearce S."/>
            <person name="Lee S.F."/>
            <person name="McElroy K."/>
            <person name="Stocker A."/>
            <person name="Shirriffs J."/>
            <person name="Cockerell F."/>
            <person name="Coppin C."/>
            <person name="Sgro C.M."/>
            <person name="Karger A."/>
            <person name="Cain J.W."/>
            <person name="Weber J.A."/>
            <person name="Santpere G."/>
            <person name="Kirschner M.W."/>
            <person name="Hoffmann A.A."/>
            <person name="Oakeshott J.G."/>
            <person name="Zhang G."/>
        </authorList>
    </citation>
    <scope>NUCLEOTIDE SEQUENCE</scope>
    <source>
        <strain evidence="2">BGI-SZ-2011g</strain>
    </source>
</reference>
<accession>A0AAD4JX91</accession>
<evidence type="ECO:0000256" key="1">
    <source>
        <dbReference type="SAM" id="SignalP"/>
    </source>
</evidence>
<keyword evidence="1" id="KW-0732">Signal</keyword>
<feature type="chain" id="PRO_5041906253" description="Proline-rich extensin-like protein EPR1" evidence="1">
    <location>
        <begin position="17"/>
        <end position="168"/>
    </location>
</feature>
<name>A0AAD4JX91_9MUSC</name>
<dbReference type="EMBL" id="JAJJHW010002774">
    <property type="protein sequence ID" value="KAH8365424.1"/>
    <property type="molecule type" value="Genomic_DNA"/>
</dbReference>
<keyword evidence="3" id="KW-1185">Reference proteome</keyword>